<dbReference type="Proteomes" id="UP000789405">
    <property type="component" value="Unassembled WGS sequence"/>
</dbReference>
<dbReference type="OrthoDB" id="2437997at2759"/>
<keyword evidence="2" id="KW-1185">Reference proteome</keyword>
<dbReference type="AlphaFoldDB" id="A0A9N8W3E7"/>
<evidence type="ECO:0000313" key="2">
    <source>
        <dbReference type="Proteomes" id="UP000789405"/>
    </source>
</evidence>
<protein>
    <submittedName>
        <fullName evidence="1">6821_t:CDS:1</fullName>
    </submittedName>
</protein>
<reference evidence="1" key="1">
    <citation type="submission" date="2021-06" db="EMBL/GenBank/DDBJ databases">
        <authorList>
            <person name="Kallberg Y."/>
            <person name="Tangrot J."/>
            <person name="Rosling A."/>
        </authorList>
    </citation>
    <scope>NUCLEOTIDE SEQUENCE</scope>
    <source>
        <strain evidence="1">MA453B</strain>
    </source>
</reference>
<gene>
    <name evidence="1" type="ORF">DERYTH_LOCUS1439</name>
</gene>
<organism evidence="1 2">
    <name type="scientific">Dentiscutata erythropus</name>
    <dbReference type="NCBI Taxonomy" id="1348616"/>
    <lineage>
        <taxon>Eukaryota</taxon>
        <taxon>Fungi</taxon>
        <taxon>Fungi incertae sedis</taxon>
        <taxon>Mucoromycota</taxon>
        <taxon>Glomeromycotina</taxon>
        <taxon>Glomeromycetes</taxon>
        <taxon>Diversisporales</taxon>
        <taxon>Gigasporaceae</taxon>
        <taxon>Dentiscutata</taxon>
    </lineage>
</organism>
<accession>A0A9N8W3E7</accession>
<comment type="caution">
    <text evidence="1">The sequence shown here is derived from an EMBL/GenBank/DDBJ whole genome shotgun (WGS) entry which is preliminary data.</text>
</comment>
<sequence>MSNNISGSSSLEPYLHTYNKRQEEFITSADFSFMNFNVDDLNIDDYFDFYNKALANLFNNNQAINEFTQLIQNDEEYEYSNENNDSVIQFGATFPNWNFLENALKRYKLELWAKIYIFATFCTEMQSTQWVEYTNRLIKTEVGAKITLLNLGKAIQMKLECEFPDTHEYMNGYLEDEYDALQASLENLMNIVNHENILEI</sequence>
<proteinExistence type="predicted"/>
<name>A0A9N8W3E7_9GLOM</name>
<evidence type="ECO:0000313" key="1">
    <source>
        <dbReference type="EMBL" id="CAG8470633.1"/>
    </source>
</evidence>
<dbReference type="EMBL" id="CAJVPY010000401">
    <property type="protein sequence ID" value="CAG8470633.1"/>
    <property type="molecule type" value="Genomic_DNA"/>
</dbReference>